<gene>
    <name evidence="2" type="ORF">SAMN06295960_2186</name>
</gene>
<feature type="signal peptide" evidence="1">
    <location>
        <begin position="1"/>
        <end position="25"/>
    </location>
</feature>
<feature type="chain" id="PRO_5012078325" evidence="1">
    <location>
        <begin position="26"/>
        <end position="278"/>
    </location>
</feature>
<dbReference type="OrthoDB" id="9911867at2"/>
<evidence type="ECO:0000313" key="2">
    <source>
        <dbReference type="EMBL" id="SMG37113.1"/>
    </source>
</evidence>
<accession>A0A1X7K9K3</accession>
<dbReference type="RefSeq" id="WP_085494380.1">
    <property type="nucleotide sequence ID" value="NZ_FXAZ01000002.1"/>
</dbReference>
<protein>
    <submittedName>
        <fullName evidence="2">Uncharacterized protein</fullName>
    </submittedName>
</protein>
<dbReference type="EMBL" id="FXAZ01000002">
    <property type="protein sequence ID" value="SMG37113.1"/>
    <property type="molecule type" value="Genomic_DNA"/>
</dbReference>
<evidence type="ECO:0000313" key="3">
    <source>
        <dbReference type="Proteomes" id="UP000193834"/>
    </source>
</evidence>
<proteinExistence type="predicted"/>
<keyword evidence="3" id="KW-1185">Reference proteome</keyword>
<dbReference type="AlphaFoldDB" id="A0A1X7K9K3"/>
<reference evidence="2 3" key="1">
    <citation type="submission" date="2017-04" db="EMBL/GenBank/DDBJ databases">
        <authorList>
            <person name="Afonso C.L."/>
            <person name="Miller P.J."/>
            <person name="Scott M.A."/>
            <person name="Spackman E."/>
            <person name="Goraichik I."/>
            <person name="Dimitrov K.M."/>
            <person name="Suarez D.L."/>
            <person name="Swayne D.E."/>
        </authorList>
    </citation>
    <scope>NUCLEOTIDE SEQUENCE [LARGE SCALE GENOMIC DNA]</scope>
    <source>
        <strain evidence="2 3">11</strain>
    </source>
</reference>
<keyword evidence="1" id="KW-0732">Signal</keyword>
<sequence length="278" mass="30236">MKKTISILTSMLMLLSVLFVPTISAESRTSNDIFSETKEITGENLNLDIVLPDGGEALKKHMGDKYYEANWESVIATKYYFKLNSNNELVPMTTDEVNAPSPLACGPSEDNCANRYGITLYVTGATVVGNTKLFGYTFYWDKNPPLDAGNSADGLALTWGGNLAVDSYKFSVSYSNGDTDVFPASTISPNSGVAFEFFEAIDRTWPASNKYAESGGGWLYVASPAINLGRKANIVAHYLHTSTSKEVNSIGISIDGGSIGWNTKETIEQLSISQIFTY</sequence>
<name>A0A1X7K9K3_9BACL</name>
<organism evidence="2 3">
    <name type="scientific">Paenibacillus aquistagni</name>
    <dbReference type="NCBI Taxonomy" id="1852522"/>
    <lineage>
        <taxon>Bacteria</taxon>
        <taxon>Bacillati</taxon>
        <taxon>Bacillota</taxon>
        <taxon>Bacilli</taxon>
        <taxon>Bacillales</taxon>
        <taxon>Paenibacillaceae</taxon>
        <taxon>Paenibacillus</taxon>
    </lineage>
</organism>
<dbReference type="Proteomes" id="UP000193834">
    <property type="component" value="Unassembled WGS sequence"/>
</dbReference>
<evidence type="ECO:0000256" key="1">
    <source>
        <dbReference type="SAM" id="SignalP"/>
    </source>
</evidence>